<keyword evidence="8 16" id="KW-0472">Membrane</keyword>
<dbReference type="Gene3D" id="3.40.50.2300">
    <property type="match status" value="2"/>
</dbReference>
<dbReference type="Gene3D" id="1.10.287.70">
    <property type="match status" value="2"/>
</dbReference>
<organism evidence="20 21">
    <name type="scientific">Merluccius polli</name>
    <name type="common">Benguela hake</name>
    <name type="synonym">Merluccius cadenati</name>
    <dbReference type="NCBI Taxonomy" id="89951"/>
    <lineage>
        <taxon>Eukaryota</taxon>
        <taxon>Metazoa</taxon>
        <taxon>Chordata</taxon>
        <taxon>Craniata</taxon>
        <taxon>Vertebrata</taxon>
        <taxon>Euteleostomi</taxon>
        <taxon>Actinopterygii</taxon>
        <taxon>Neopterygii</taxon>
        <taxon>Teleostei</taxon>
        <taxon>Neoteleostei</taxon>
        <taxon>Acanthomorphata</taxon>
        <taxon>Zeiogadaria</taxon>
        <taxon>Gadariae</taxon>
        <taxon>Gadiformes</taxon>
        <taxon>Gadoidei</taxon>
        <taxon>Merlucciidae</taxon>
        <taxon>Merluccius</taxon>
    </lineage>
</organism>
<evidence type="ECO:0000256" key="14">
    <source>
        <dbReference type="ARBA" id="ARBA00034104"/>
    </source>
</evidence>
<evidence type="ECO:0000259" key="18">
    <source>
        <dbReference type="SMART" id="SM00079"/>
    </source>
</evidence>
<dbReference type="SMART" id="SM00918">
    <property type="entry name" value="Lig_chan-Glu_bd"/>
    <property type="match status" value="1"/>
</dbReference>
<feature type="transmembrane region" description="Helical" evidence="16">
    <location>
        <begin position="673"/>
        <end position="695"/>
    </location>
</feature>
<reference evidence="20" key="1">
    <citation type="journal article" date="2023" name="Front. Mar. Sci.">
        <title>A new Merluccius polli reference genome to investigate the effects of global change in West African waters.</title>
        <authorList>
            <person name="Mateo J.L."/>
            <person name="Blanco-Fernandez C."/>
            <person name="Garcia-Vazquez E."/>
            <person name="Machado-Schiaffino G."/>
        </authorList>
    </citation>
    <scope>NUCLEOTIDE SEQUENCE</scope>
    <source>
        <strain evidence="20">C29</strain>
        <tissue evidence="20">Fin</tissue>
    </source>
</reference>
<feature type="transmembrane region" description="Helical" evidence="16">
    <location>
        <begin position="535"/>
        <end position="557"/>
    </location>
</feature>
<evidence type="ECO:0000256" key="12">
    <source>
        <dbReference type="ARBA" id="ARBA00023286"/>
    </source>
</evidence>
<proteinExistence type="predicted"/>
<evidence type="ECO:0000259" key="19">
    <source>
        <dbReference type="SMART" id="SM00918"/>
    </source>
</evidence>
<dbReference type="InterPro" id="IPR001828">
    <property type="entry name" value="ANF_lig-bd_rcpt"/>
</dbReference>
<protein>
    <submittedName>
        <fullName evidence="20">Glutamate receptor 1</fullName>
    </submittedName>
</protein>
<comment type="subcellular location">
    <subcellularLocation>
        <location evidence="14">Postsynaptic cell membrane</location>
        <topology evidence="14">Multi-pass membrane protein</topology>
    </subcellularLocation>
</comment>
<dbReference type="GO" id="GO:0045211">
    <property type="term" value="C:postsynaptic membrane"/>
    <property type="evidence" value="ECO:0007669"/>
    <property type="project" value="UniProtKB-SubCell"/>
</dbReference>
<feature type="region of interest" description="Disordered" evidence="15">
    <location>
        <begin position="570"/>
        <end position="602"/>
    </location>
</feature>
<dbReference type="FunFam" id="3.40.50.2300:FF:000004">
    <property type="entry name" value="Glutamate receptor, ionotropic, AMPA 2"/>
    <property type="match status" value="1"/>
</dbReference>
<dbReference type="GO" id="GO:0022824">
    <property type="term" value="F:transmitter-gated monoatomic ion channel activity"/>
    <property type="evidence" value="ECO:0007669"/>
    <property type="project" value="UniProtKB-ARBA"/>
</dbReference>
<dbReference type="InterPro" id="IPR019594">
    <property type="entry name" value="Glu/Gly-bd"/>
</dbReference>
<dbReference type="Pfam" id="PF10613">
    <property type="entry name" value="Lig_chan-Glu_bd"/>
    <property type="match status" value="1"/>
</dbReference>
<dbReference type="SUPFAM" id="SSF53822">
    <property type="entry name" value="Periplasmic binding protein-like I"/>
    <property type="match status" value="1"/>
</dbReference>
<gene>
    <name evidence="20" type="primary">GRIA1_0</name>
    <name evidence="20" type="ORF">N1851_009716</name>
</gene>
<evidence type="ECO:0000256" key="8">
    <source>
        <dbReference type="ARBA" id="ARBA00023136"/>
    </source>
</evidence>
<dbReference type="InterPro" id="IPR001320">
    <property type="entry name" value="Iontro_rcpt_C"/>
</dbReference>
<evidence type="ECO:0000256" key="15">
    <source>
        <dbReference type="SAM" id="MobiDB-lite"/>
    </source>
</evidence>
<dbReference type="InterPro" id="IPR028082">
    <property type="entry name" value="Peripla_BP_I"/>
</dbReference>
<dbReference type="GO" id="GO:0007166">
    <property type="term" value="P:cell surface receptor signaling pathway"/>
    <property type="evidence" value="ECO:0007669"/>
    <property type="project" value="UniProtKB-ARBA"/>
</dbReference>
<dbReference type="Pfam" id="PF01094">
    <property type="entry name" value="ANF_receptor"/>
    <property type="match status" value="1"/>
</dbReference>
<evidence type="ECO:0000256" key="13">
    <source>
        <dbReference type="ARBA" id="ARBA00023303"/>
    </source>
</evidence>
<feature type="chain" id="PRO_5041415974" evidence="17">
    <location>
        <begin position="23"/>
        <end position="1048"/>
    </location>
</feature>
<keyword evidence="13" id="KW-0407">Ion channel</keyword>
<dbReference type="FunFam" id="3.40.190.10:FF:000666">
    <property type="entry name" value="Glutamate receptor, ionotropic, AMPA 2a"/>
    <property type="match status" value="1"/>
</dbReference>
<evidence type="ECO:0000313" key="20">
    <source>
        <dbReference type="EMBL" id="KAK0149531.1"/>
    </source>
</evidence>
<keyword evidence="11" id="KW-0628">Postsynaptic cell membrane</keyword>
<evidence type="ECO:0000256" key="2">
    <source>
        <dbReference type="ARBA" id="ARBA00022475"/>
    </source>
</evidence>
<keyword evidence="1" id="KW-0813">Transport</keyword>
<evidence type="ECO:0000256" key="6">
    <source>
        <dbReference type="ARBA" id="ARBA00023018"/>
    </source>
</evidence>
<dbReference type="AlphaFoldDB" id="A0AA47N0N2"/>
<keyword evidence="3 16" id="KW-0812">Transmembrane</keyword>
<feature type="domain" description="Ionotropic glutamate receptor C-terminal" evidence="18">
    <location>
        <begin position="408"/>
        <end position="838"/>
    </location>
</feature>
<keyword evidence="9 20" id="KW-0675">Receptor</keyword>
<evidence type="ECO:0000313" key="21">
    <source>
        <dbReference type="Proteomes" id="UP001174136"/>
    </source>
</evidence>
<evidence type="ECO:0000256" key="10">
    <source>
        <dbReference type="ARBA" id="ARBA00023180"/>
    </source>
</evidence>
<keyword evidence="10" id="KW-0325">Glycoprotein</keyword>
<sequence>MQRSLTILCTSLLGMCLGSSSSFPSNINIGGLFPTESHEYEVFRFALSHHQDIPKLVPQVDVVKMGNSFSMTYAFCSQFSKGVYAIIGLYDRKTVNMLMSFCGALHVCFVTPSFPIETANQFVIQLRPELQDALVGVIDHYSWTKFVYMYSSDSGLSVLQKVLDMAAERNWLVTSVNVETMTEASFLKVFQDLDKRKEGQIIIDCETERLTGILKKIVEQGKNAKSYHYILANLGFLDIDLTDLRKGGANITGFQLVNNSDPNVSQVVQQWMEFDNKDVKLPKRTLKYTGALTYDGVKVMSTAFQNLRRQRIDISRRGNAGECLANPPAPWGQGIDIQRALQQVRIDGLTGHIQFNEKGRRTNYTVSVMELALSGPKKVGYWNENEKYVNTAHFMRGSNDTYSLQNRTYIVTTIMESPYVMLKKNHEQLVGNDKYEGYIVELAAEIAKHVGYHYKLKIVTDGKYGARDPDTKMWNGMVGELVYGKADVAVAPLTITLVREEVIDFSKPFMSLGISIMIKKPTKSKPGVFSFLDPLAYEIWMCIVFAYIGVSVVLFLVSRFSPYEWHAEDYEEGGEPQTPTQASASNGGQPAGPQNPAQQSPEQNNEFGIFNSLWFSLGAFMQQGCDISPSYGYANILHPVSKTTSALFTSLKKTLLASLLPHRSLSGRIVGGVWWFFTLIIISSYTANLAAFLTVERMVSPIESAEDLAKQTEIAYGTLDAGSTKEFFRRSKIAVFEKMWSYMKSADPSVFVKTTDEGVVRVRKSKGKYAYLLESTMNEYIEQRKPCDTMKVGGNLDSKGYGIATPKGSHLRNPVNLAVLKLNEQGLLDKLKNKWWYDKGECGSGGGDSKVRAINLAVLKLNEQAVLDKLKNKWWYDKGECGSKDSVRKDKTSALSLSNVAGVFYILIGGLGLAMLVALVEFCYKSRTESRRMKVSTAASAAQAFHCSSLDSGASAPYTELQRYGLYANNTQSINDAMHCSTLTRMSGNGSGGGGGGGGGGIGGGGIGGGVGGGGENGRLLAHDFPKTVQTLPCMSHTASMGLGASGM</sequence>
<evidence type="ECO:0000256" key="3">
    <source>
        <dbReference type="ARBA" id="ARBA00022692"/>
    </source>
</evidence>
<accession>A0AA47N0N2</accession>
<evidence type="ECO:0000256" key="17">
    <source>
        <dbReference type="SAM" id="SignalP"/>
    </source>
</evidence>
<feature type="domain" description="Ionotropic glutamate receptor L-glutamate and glycine-binding" evidence="19">
    <location>
        <begin position="418"/>
        <end position="483"/>
    </location>
</feature>
<dbReference type="FunFam" id="3.40.190.10:FF:000001">
    <property type="entry name" value="Glutamate receptor ionotropic, kainate 2"/>
    <property type="match status" value="1"/>
</dbReference>
<feature type="compositionally biased region" description="Low complexity" evidence="15">
    <location>
        <begin position="585"/>
        <end position="601"/>
    </location>
</feature>
<dbReference type="Pfam" id="PF00060">
    <property type="entry name" value="Lig_chan"/>
    <property type="match status" value="2"/>
</dbReference>
<dbReference type="Proteomes" id="UP001174136">
    <property type="component" value="Unassembled WGS sequence"/>
</dbReference>
<dbReference type="InterPro" id="IPR015683">
    <property type="entry name" value="Ionotropic_Glu_rcpt"/>
</dbReference>
<feature type="transmembrane region" description="Helical" evidence="16">
    <location>
        <begin position="902"/>
        <end position="924"/>
    </location>
</feature>
<keyword evidence="4 17" id="KW-0732">Signal</keyword>
<evidence type="ECO:0000256" key="7">
    <source>
        <dbReference type="ARBA" id="ARBA00023065"/>
    </source>
</evidence>
<evidence type="ECO:0000256" key="5">
    <source>
        <dbReference type="ARBA" id="ARBA00022989"/>
    </source>
</evidence>
<keyword evidence="2" id="KW-1003">Cell membrane</keyword>
<comment type="caution">
    <text evidence="20">The sequence shown here is derived from an EMBL/GenBank/DDBJ whole genome shotgun (WGS) entry which is preliminary data.</text>
</comment>
<dbReference type="SUPFAM" id="SSF53850">
    <property type="entry name" value="Periplasmic binding protein-like II"/>
    <property type="match status" value="1"/>
</dbReference>
<dbReference type="Gene3D" id="3.40.190.10">
    <property type="entry name" value="Periplasmic binding protein-like II"/>
    <property type="match status" value="3"/>
</dbReference>
<keyword evidence="6" id="KW-0770">Synapse</keyword>
<evidence type="ECO:0000256" key="1">
    <source>
        <dbReference type="ARBA" id="ARBA00022448"/>
    </source>
</evidence>
<evidence type="ECO:0000256" key="16">
    <source>
        <dbReference type="SAM" id="Phobius"/>
    </source>
</evidence>
<evidence type="ECO:0000256" key="4">
    <source>
        <dbReference type="ARBA" id="ARBA00022729"/>
    </source>
</evidence>
<keyword evidence="21" id="KW-1185">Reference proteome</keyword>
<keyword evidence="5 16" id="KW-1133">Transmembrane helix</keyword>
<evidence type="ECO:0000256" key="11">
    <source>
        <dbReference type="ARBA" id="ARBA00023257"/>
    </source>
</evidence>
<keyword evidence="12" id="KW-1071">Ligand-gated ion channel</keyword>
<dbReference type="SMART" id="SM00079">
    <property type="entry name" value="PBPe"/>
    <property type="match status" value="1"/>
</dbReference>
<name>A0AA47N0N2_MERPO</name>
<evidence type="ECO:0000256" key="9">
    <source>
        <dbReference type="ARBA" id="ARBA00023170"/>
    </source>
</evidence>
<dbReference type="PANTHER" id="PTHR18966">
    <property type="entry name" value="IONOTROPIC GLUTAMATE RECEPTOR"/>
    <property type="match status" value="1"/>
</dbReference>
<dbReference type="EMBL" id="JAOPHQ010001739">
    <property type="protein sequence ID" value="KAK0149531.1"/>
    <property type="molecule type" value="Genomic_DNA"/>
</dbReference>
<dbReference type="CDD" id="cd13729">
    <property type="entry name" value="PBP2_iGluR_AMPA_GluR1"/>
    <property type="match status" value="1"/>
</dbReference>
<keyword evidence="7" id="KW-0406">Ion transport</keyword>
<feature type="signal peptide" evidence="17">
    <location>
        <begin position="1"/>
        <end position="22"/>
    </location>
</feature>